<dbReference type="AlphaFoldDB" id="A0A5Q2FJ09"/>
<evidence type="ECO:0000259" key="1">
    <source>
        <dbReference type="Pfam" id="PF16976"/>
    </source>
</evidence>
<accession>A0A5Q2FJ09</accession>
<reference evidence="2 3" key="1">
    <citation type="submission" date="2019-10" db="EMBL/GenBank/DDBJ databases">
        <title>Genomic analysis of Raineyella sp. CBA3103.</title>
        <authorList>
            <person name="Roh S.W."/>
        </authorList>
    </citation>
    <scope>NUCLEOTIDE SEQUENCE [LARGE SCALE GENOMIC DNA]</scope>
    <source>
        <strain evidence="2 3">CBA3103</strain>
    </source>
</reference>
<dbReference type="EMBL" id="CP045725">
    <property type="protein sequence ID" value="QGF24296.1"/>
    <property type="molecule type" value="Genomic_DNA"/>
</dbReference>
<dbReference type="KEGG" id="rain:Rai3103_12205"/>
<evidence type="ECO:0000313" key="3">
    <source>
        <dbReference type="Proteomes" id="UP000386847"/>
    </source>
</evidence>
<organism evidence="2 3">
    <name type="scientific">Raineyella fluvialis</name>
    <dbReference type="NCBI Taxonomy" id="2662261"/>
    <lineage>
        <taxon>Bacteria</taxon>
        <taxon>Bacillati</taxon>
        <taxon>Actinomycetota</taxon>
        <taxon>Actinomycetes</taxon>
        <taxon>Propionibacteriales</taxon>
        <taxon>Propionibacteriaceae</taxon>
        <taxon>Raineyella</taxon>
    </lineage>
</organism>
<name>A0A5Q2FJ09_9ACTN</name>
<dbReference type="InterPro" id="IPR031571">
    <property type="entry name" value="RcpC_dom"/>
</dbReference>
<protein>
    <recommendedName>
        <fullName evidence="1">Flp pilus assembly protein RcpC/CpaB domain-containing protein</fullName>
    </recommendedName>
</protein>
<gene>
    <name evidence="2" type="ORF">Rai3103_12205</name>
</gene>
<keyword evidence="3" id="KW-1185">Reference proteome</keyword>
<proteinExistence type="predicted"/>
<dbReference type="Pfam" id="PF16976">
    <property type="entry name" value="RcpC"/>
    <property type="match status" value="1"/>
</dbReference>
<sequence length="242" mass="24958">MTKRRITAAVVAGVLTVIALVVLIAYVGGADRRALRTLQPESVLVVVQPVAKGTAADALGNAVQVKQIPHSAKAQGAVSAVSELGKRVSAVDLVPGEQVLSSRFVDQANLQSAQVPAGMQEVTVLLTSQRVYGGRPTPGDKVGIFLTDNQAKTTKLGLNGVLVTRVQGGAQLQASTPAAGSASAAQSSSASEVNIMITVALNTHDAERLVWAAENGKVWMSLQNKATDTAGSSVVNPDNFAR</sequence>
<dbReference type="Proteomes" id="UP000386847">
    <property type="component" value="Chromosome"/>
</dbReference>
<evidence type="ECO:0000313" key="2">
    <source>
        <dbReference type="EMBL" id="QGF24296.1"/>
    </source>
</evidence>
<feature type="domain" description="Flp pilus assembly protein RcpC/CpaB" evidence="1">
    <location>
        <begin position="112"/>
        <end position="222"/>
    </location>
</feature>